<feature type="compositionally biased region" description="Polar residues" evidence="1">
    <location>
        <begin position="534"/>
        <end position="544"/>
    </location>
</feature>
<dbReference type="Pfam" id="PF17961">
    <property type="entry name" value="Big_8"/>
    <property type="match status" value="1"/>
</dbReference>
<keyword evidence="2" id="KW-0812">Transmembrane</keyword>
<evidence type="ECO:0000256" key="2">
    <source>
        <dbReference type="SAM" id="Phobius"/>
    </source>
</evidence>
<dbReference type="EMBL" id="JAVLAO010000001">
    <property type="protein sequence ID" value="MDT7038333.1"/>
    <property type="molecule type" value="Genomic_DNA"/>
</dbReference>
<dbReference type="Proteomes" id="UP001263852">
    <property type="component" value="Unassembled WGS sequence"/>
</dbReference>
<feature type="transmembrane region" description="Helical" evidence="2">
    <location>
        <begin position="614"/>
        <end position="632"/>
    </location>
</feature>
<name>A0AAW8WCU2_LACPE</name>
<dbReference type="PANTHER" id="PTHR47641">
    <property type="entry name" value="PERIAXIN-LIKE"/>
    <property type="match status" value="1"/>
</dbReference>
<evidence type="ECO:0000256" key="1">
    <source>
        <dbReference type="SAM" id="MobiDB-lite"/>
    </source>
</evidence>
<feature type="compositionally biased region" description="Polar residues" evidence="1">
    <location>
        <begin position="500"/>
        <end position="526"/>
    </location>
</feature>
<dbReference type="NCBIfam" id="TIGR01167">
    <property type="entry name" value="LPXTG_anchor"/>
    <property type="match status" value="1"/>
</dbReference>
<evidence type="ECO:0000259" key="3">
    <source>
        <dbReference type="Pfam" id="PF17961"/>
    </source>
</evidence>
<keyword evidence="2" id="KW-0472">Membrane</keyword>
<comment type="caution">
    <text evidence="4">The sequence shown here is derived from an EMBL/GenBank/DDBJ whole genome shotgun (WGS) entry which is preliminary data.</text>
</comment>
<dbReference type="AlphaFoldDB" id="A0AAW8WCU2"/>
<gene>
    <name evidence="4" type="ORF">RI555_04820</name>
</gene>
<dbReference type="InterPro" id="IPR041171">
    <property type="entry name" value="SDR_Ig"/>
</dbReference>
<keyword evidence="2" id="KW-1133">Transmembrane helix</keyword>
<accession>A0AAW8WCU2</accession>
<protein>
    <submittedName>
        <fullName evidence="4">LPXTG cell wall anchor domain-containing protein</fullName>
    </submittedName>
</protein>
<feature type="region of interest" description="Disordered" evidence="1">
    <location>
        <begin position="265"/>
        <end position="556"/>
    </location>
</feature>
<evidence type="ECO:0000313" key="5">
    <source>
        <dbReference type="Proteomes" id="UP001263852"/>
    </source>
</evidence>
<feature type="domain" description="SDR-like Ig" evidence="3">
    <location>
        <begin position="65"/>
        <end position="133"/>
    </location>
</feature>
<organism evidence="4 5">
    <name type="scientific">Lactiplantibacillus pentosus</name>
    <name type="common">Lactobacillus pentosus</name>
    <dbReference type="NCBI Taxonomy" id="1589"/>
    <lineage>
        <taxon>Bacteria</taxon>
        <taxon>Bacillati</taxon>
        <taxon>Bacillota</taxon>
        <taxon>Bacilli</taxon>
        <taxon>Lactobacillales</taxon>
        <taxon>Lactobacillaceae</taxon>
        <taxon>Lactiplantibacillus</taxon>
    </lineage>
</organism>
<dbReference type="RefSeq" id="WP_216747935.1">
    <property type="nucleotide sequence ID" value="NZ_JAGWDT010000002.1"/>
</dbReference>
<sequence>MRKRWQWLLLALTGLFLLMFSPPLISQAREVIEATGNDVNSAVIKDSAGNVISHDAQLPADADYTVNYKWRIPDNVKITAGDTMTFQVPANVTIPADDSFPMTGTIAGSSGNFFIAAGSHTGVVTFNKIYQYATVNRSGYVQLDVKGTVPEHPGNLSPILLDKTAAWEDPADPYHIIWTVHVLPNENELADPSFVDTLGPDQTFVAGSAVLHDATGNAIPVTATTNGNQVTFNASGNYVTELTLTYKTQIDPKSETAVFTNDIEYTDKNGNRGSADSSIDKPKVDVPENPGVTEPNNPDENESPEEPGVTEPEKPGTSTPEEPGVTEPEKPGTSTPEEPGVTEPEKPGTSTPEEPGVTEPEKPGTSTPEEPGVTEPEKPGTSTPEEPGVTEPEKPGTSTPEEPGVTEPEKPGTSTPEEPGVTEPEKPGTSTPEEPGVTEPEKPGTSTPEEPGVTEPEKPGTSTPEEPGVTEPEKPGTSTPEKPGVTEPEKPGVTQPEKPSVTTPERPNGETPSKPSVTAPNTSKPSQPGAGAANTPSVSGQPTVDNGGAGNNSAAGPSTLASAPFYRSPLASSTNVPLTTTQSAGALPATAAAAFAGSTTARHLPQTNERSSSWLILLGLVILLAVLSYVFLRRQPHHRS</sequence>
<evidence type="ECO:0000313" key="4">
    <source>
        <dbReference type="EMBL" id="MDT7038333.1"/>
    </source>
</evidence>
<reference evidence="4" key="1">
    <citation type="submission" date="2023-08" db="EMBL/GenBank/DDBJ databases">
        <authorList>
            <person name="Page C.A."/>
            <person name="Perez-Diaz I.M."/>
        </authorList>
    </citation>
    <scope>NUCLEOTIDE SEQUENCE</scope>
    <source>
        <strain evidence="4">1.8.9</strain>
    </source>
</reference>
<proteinExistence type="predicted"/>
<dbReference type="PANTHER" id="PTHR47641:SF10">
    <property type="entry name" value="SERINE-RICH 25 KDA ANTIGEN PROTEIN"/>
    <property type="match status" value="1"/>
</dbReference>